<dbReference type="SMART" id="SM00551">
    <property type="entry name" value="ZnF_TAZ"/>
    <property type="match status" value="1"/>
</dbReference>
<dbReference type="PROSITE" id="PS50134">
    <property type="entry name" value="ZF_TAZ"/>
    <property type="match status" value="1"/>
</dbReference>
<proteinExistence type="predicted"/>
<gene>
    <name evidence="14" type="ORF">CAEBREN_19274</name>
</gene>
<dbReference type="InParanoid" id="G0N1Z4"/>
<keyword evidence="10" id="KW-0539">Nucleus</keyword>
<comment type="subcellular location">
    <subcellularLocation>
        <location evidence="1">Nucleus</location>
    </subcellularLocation>
</comment>
<dbReference type="GO" id="GO:0000123">
    <property type="term" value="C:histone acetyltransferase complex"/>
    <property type="evidence" value="ECO:0007669"/>
    <property type="project" value="TreeGrafter"/>
</dbReference>
<evidence type="ECO:0000313" key="15">
    <source>
        <dbReference type="Proteomes" id="UP000008068"/>
    </source>
</evidence>
<evidence type="ECO:0000256" key="5">
    <source>
        <dbReference type="ARBA" id="ARBA00022771"/>
    </source>
</evidence>
<reference evidence="15" key="1">
    <citation type="submission" date="2011-07" db="EMBL/GenBank/DDBJ databases">
        <authorList>
            <consortium name="Caenorhabditis brenneri Sequencing and Analysis Consortium"/>
            <person name="Wilson R.K."/>
        </authorList>
    </citation>
    <scope>NUCLEOTIDE SEQUENCE [LARGE SCALE GENOMIC DNA]</scope>
    <source>
        <strain evidence="15">PB2801</strain>
    </source>
</reference>
<dbReference type="GO" id="GO:0045944">
    <property type="term" value="P:positive regulation of transcription by RNA polymerase II"/>
    <property type="evidence" value="ECO:0007669"/>
    <property type="project" value="TreeGrafter"/>
</dbReference>
<dbReference type="GO" id="GO:0031490">
    <property type="term" value="F:chromatin DNA binding"/>
    <property type="evidence" value="ECO:0007669"/>
    <property type="project" value="TreeGrafter"/>
</dbReference>
<comment type="catalytic activity">
    <reaction evidence="11">
        <text>L-lysyl-[protein] + acetyl-CoA = N(6)-acetyl-L-lysyl-[protein] + CoA + H(+)</text>
        <dbReference type="Rhea" id="RHEA:45948"/>
        <dbReference type="Rhea" id="RHEA-COMP:9752"/>
        <dbReference type="Rhea" id="RHEA-COMP:10731"/>
        <dbReference type="ChEBI" id="CHEBI:15378"/>
        <dbReference type="ChEBI" id="CHEBI:29969"/>
        <dbReference type="ChEBI" id="CHEBI:57287"/>
        <dbReference type="ChEBI" id="CHEBI:57288"/>
        <dbReference type="ChEBI" id="CHEBI:61930"/>
        <dbReference type="EC" id="2.3.1.48"/>
    </reaction>
</comment>
<dbReference type="AlphaFoldDB" id="G0N1Z4"/>
<evidence type="ECO:0000256" key="2">
    <source>
        <dbReference type="ARBA" id="ARBA00013184"/>
    </source>
</evidence>
<dbReference type="STRING" id="135651.G0N1Z4"/>
<accession>G0N1Z4</accession>
<evidence type="ECO:0000256" key="9">
    <source>
        <dbReference type="ARBA" id="ARBA00023163"/>
    </source>
</evidence>
<dbReference type="OrthoDB" id="899at2759"/>
<sequence>MISLANPHELSPKTIKDIQQQLVFILHAVACISKDKQNAVCAQAGQPPRHPPCDLPNCQAFRQLTIHMRQCPLRQPCAVPYCDTSKAIYKHWRQCRNTECLVCTRIRCFVQ</sequence>
<evidence type="ECO:0000256" key="12">
    <source>
        <dbReference type="PROSITE-ProRule" id="PRU00203"/>
    </source>
</evidence>
<feature type="zinc finger region" description="TAZ-type" evidence="12">
    <location>
        <begin position="11"/>
        <end position="106"/>
    </location>
</feature>
<keyword evidence="7" id="KW-0156">Chromatin regulator</keyword>
<evidence type="ECO:0000256" key="6">
    <source>
        <dbReference type="ARBA" id="ARBA00022833"/>
    </source>
</evidence>
<dbReference type="InterPro" id="IPR000197">
    <property type="entry name" value="Znf_TAZ"/>
</dbReference>
<dbReference type="OMA" id="SKECEIP"/>
<dbReference type="PANTHER" id="PTHR13808">
    <property type="entry name" value="CBP/P300-RELATED"/>
    <property type="match status" value="1"/>
</dbReference>
<evidence type="ECO:0000256" key="10">
    <source>
        <dbReference type="ARBA" id="ARBA00023242"/>
    </source>
</evidence>
<dbReference type="Gene3D" id="1.20.1020.10">
    <property type="entry name" value="TAZ domain"/>
    <property type="match status" value="1"/>
</dbReference>
<dbReference type="GO" id="GO:0005667">
    <property type="term" value="C:transcription regulator complex"/>
    <property type="evidence" value="ECO:0007669"/>
    <property type="project" value="TreeGrafter"/>
</dbReference>
<dbReference type="GO" id="GO:0004402">
    <property type="term" value="F:histone acetyltransferase activity"/>
    <property type="evidence" value="ECO:0007669"/>
    <property type="project" value="InterPro"/>
</dbReference>
<keyword evidence="6 12" id="KW-0862">Zinc</keyword>
<protein>
    <recommendedName>
        <fullName evidence="2">histone acetyltransferase</fullName>
        <ecNumber evidence="2">2.3.1.48</ecNumber>
    </recommendedName>
</protein>
<keyword evidence="5 12" id="KW-0863">Zinc-finger</keyword>
<organism evidence="15">
    <name type="scientific">Caenorhabditis brenneri</name>
    <name type="common">Nematode worm</name>
    <dbReference type="NCBI Taxonomy" id="135651"/>
    <lineage>
        <taxon>Eukaryota</taxon>
        <taxon>Metazoa</taxon>
        <taxon>Ecdysozoa</taxon>
        <taxon>Nematoda</taxon>
        <taxon>Chromadorea</taxon>
        <taxon>Rhabditida</taxon>
        <taxon>Rhabditina</taxon>
        <taxon>Rhabditomorpha</taxon>
        <taxon>Rhabditoidea</taxon>
        <taxon>Rhabditidae</taxon>
        <taxon>Peloderinae</taxon>
        <taxon>Caenorhabditis</taxon>
    </lineage>
</organism>
<keyword evidence="3" id="KW-0808">Transferase</keyword>
<keyword evidence="8" id="KW-0805">Transcription regulation</keyword>
<evidence type="ECO:0000256" key="4">
    <source>
        <dbReference type="ARBA" id="ARBA00022723"/>
    </source>
</evidence>
<keyword evidence="9" id="KW-0804">Transcription</keyword>
<dbReference type="Pfam" id="PF02135">
    <property type="entry name" value="zf-TAZ"/>
    <property type="match status" value="1"/>
</dbReference>
<dbReference type="InterPro" id="IPR013178">
    <property type="entry name" value="Histone_AcTrfase_Rtt109/CBP"/>
</dbReference>
<dbReference type="InterPro" id="IPR035898">
    <property type="entry name" value="TAZ_dom_sf"/>
</dbReference>
<dbReference type="PANTHER" id="PTHR13808:SF1">
    <property type="entry name" value="HISTONE ACETYLTRANSFERASE"/>
    <property type="match status" value="1"/>
</dbReference>
<keyword evidence="15" id="KW-1185">Reference proteome</keyword>
<dbReference type="EMBL" id="GL379828">
    <property type="protein sequence ID" value="EGT50409.1"/>
    <property type="molecule type" value="Genomic_DNA"/>
</dbReference>
<dbReference type="GO" id="GO:0003713">
    <property type="term" value="F:transcription coactivator activity"/>
    <property type="evidence" value="ECO:0007669"/>
    <property type="project" value="TreeGrafter"/>
</dbReference>
<evidence type="ECO:0000256" key="11">
    <source>
        <dbReference type="ARBA" id="ARBA00048017"/>
    </source>
</evidence>
<evidence type="ECO:0000256" key="7">
    <source>
        <dbReference type="ARBA" id="ARBA00022853"/>
    </source>
</evidence>
<dbReference type="Proteomes" id="UP000008068">
    <property type="component" value="Unassembled WGS sequence"/>
</dbReference>
<name>G0N1Z4_CAEBE</name>
<dbReference type="eggNOG" id="KOG1778">
    <property type="taxonomic scope" value="Eukaryota"/>
</dbReference>
<dbReference type="EC" id="2.3.1.48" evidence="2"/>
<evidence type="ECO:0000256" key="3">
    <source>
        <dbReference type="ARBA" id="ARBA00022679"/>
    </source>
</evidence>
<evidence type="ECO:0000313" key="14">
    <source>
        <dbReference type="EMBL" id="EGT50409.1"/>
    </source>
</evidence>
<evidence type="ECO:0000256" key="1">
    <source>
        <dbReference type="ARBA" id="ARBA00004123"/>
    </source>
</evidence>
<dbReference type="GO" id="GO:0005634">
    <property type="term" value="C:nucleus"/>
    <property type="evidence" value="ECO:0007669"/>
    <property type="project" value="UniProtKB-SubCell"/>
</dbReference>
<feature type="domain" description="TAZ-type" evidence="13">
    <location>
        <begin position="11"/>
        <end position="106"/>
    </location>
</feature>
<evidence type="ECO:0000256" key="8">
    <source>
        <dbReference type="ARBA" id="ARBA00023015"/>
    </source>
</evidence>
<dbReference type="HOGENOM" id="CLU_145627_1_0_1"/>
<keyword evidence="4 12" id="KW-0479">Metal-binding</keyword>
<dbReference type="SUPFAM" id="SSF57933">
    <property type="entry name" value="TAZ domain"/>
    <property type="match status" value="1"/>
</dbReference>
<evidence type="ECO:0000259" key="13">
    <source>
        <dbReference type="PROSITE" id="PS50134"/>
    </source>
</evidence>
<dbReference type="GO" id="GO:0008270">
    <property type="term" value="F:zinc ion binding"/>
    <property type="evidence" value="ECO:0007669"/>
    <property type="project" value="UniProtKB-KW"/>
</dbReference>